<evidence type="ECO:0000313" key="3">
    <source>
        <dbReference type="Proteomes" id="UP000240912"/>
    </source>
</evidence>
<comment type="caution">
    <text evidence="2">The sequence shown here is derived from an EMBL/GenBank/DDBJ whole genome shotgun (WGS) entry which is preliminary data.</text>
</comment>
<dbReference type="InterPro" id="IPR019861">
    <property type="entry name" value="PorP/SprF_Bacteroidetes"/>
</dbReference>
<dbReference type="OrthoDB" id="1186563at2"/>
<dbReference type="Pfam" id="PF11751">
    <property type="entry name" value="PorP_SprF"/>
    <property type="match status" value="1"/>
</dbReference>
<protein>
    <recommendedName>
        <fullName evidence="4">Type IX secretion system membrane protein PorP/SprF</fullName>
    </recommendedName>
</protein>
<dbReference type="Proteomes" id="UP000240912">
    <property type="component" value="Unassembled WGS sequence"/>
</dbReference>
<feature type="chain" id="PRO_5015604923" description="Type IX secretion system membrane protein PorP/SprF" evidence="1">
    <location>
        <begin position="27"/>
        <end position="332"/>
    </location>
</feature>
<dbReference type="NCBIfam" id="TIGR03519">
    <property type="entry name" value="T9SS_PorP_fam"/>
    <property type="match status" value="1"/>
</dbReference>
<proteinExistence type="predicted"/>
<feature type="signal peptide" evidence="1">
    <location>
        <begin position="1"/>
        <end position="26"/>
    </location>
</feature>
<sequence length="332" mass="35028">MKSTSFVIKSILGICLLLGAAGGASAQVDPHFSQYYAYPLWLNPAMTGVSDGDYRAGVNLKNQWGGLSKSFFTGGASFDMAASDKLAFGATVMNQRAGELSFNYLTALVSASYRIRFGHSGLNIVSFGLQGGIINRSFDASKAQFGSDYNPVTGIGGGSSETVMSESATLPDVNAGVLYFDGNPDQVANVFLGVSAAHLTRPTEKFLGSSQRLPMRLTAHGGARFRVSQSFDIVPNALAMFQGNAEEIAAGAYGQLALNQEASLLFGGNYRFDDAGIVTAGIQYKNLVLGISYDVNTSSLRSATNRNGGLEVSISLVGRNGLIGPNFFCPRL</sequence>
<dbReference type="EMBL" id="PYLS01000001">
    <property type="protein sequence ID" value="PST85071.1"/>
    <property type="molecule type" value="Genomic_DNA"/>
</dbReference>
<evidence type="ECO:0008006" key="4">
    <source>
        <dbReference type="Google" id="ProtNLM"/>
    </source>
</evidence>
<keyword evidence="1" id="KW-0732">Signal</keyword>
<gene>
    <name evidence="2" type="ORF">C7T94_02860</name>
</gene>
<evidence type="ECO:0000256" key="1">
    <source>
        <dbReference type="SAM" id="SignalP"/>
    </source>
</evidence>
<reference evidence="2 3" key="1">
    <citation type="submission" date="2018-03" db="EMBL/GenBank/DDBJ databases">
        <authorList>
            <person name="Keele B.F."/>
        </authorList>
    </citation>
    <scope>NUCLEOTIDE SEQUENCE [LARGE SCALE GENOMIC DNA]</scope>
    <source>
        <strain evidence="2 3">YL28-9</strain>
    </source>
</reference>
<name>A0A2T3HRP7_9SPHI</name>
<evidence type="ECO:0000313" key="2">
    <source>
        <dbReference type="EMBL" id="PST85071.1"/>
    </source>
</evidence>
<keyword evidence="3" id="KW-1185">Reference proteome</keyword>
<dbReference type="AlphaFoldDB" id="A0A2T3HRP7"/>
<accession>A0A2T3HRP7</accession>
<dbReference type="RefSeq" id="WP_107213459.1">
    <property type="nucleotide sequence ID" value="NZ_KZ686268.1"/>
</dbReference>
<organism evidence="2 3">
    <name type="scientific">Pedobacter yulinensis</name>
    <dbReference type="NCBI Taxonomy" id="2126353"/>
    <lineage>
        <taxon>Bacteria</taxon>
        <taxon>Pseudomonadati</taxon>
        <taxon>Bacteroidota</taxon>
        <taxon>Sphingobacteriia</taxon>
        <taxon>Sphingobacteriales</taxon>
        <taxon>Sphingobacteriaceae</taxon>
        <taxon>Pedobacter</taxon>
    </lineage>
</organism>